<dbReference type="InterPro" id="IPR007641">
    <property type="entry name" value="RNA_pol_Rpb2_7"/>
</dbReference>
<dbReference type="InterPro" id="IPR037033">
    <property type="entry name" value="DNA-dir_RNAP_su2_hyb_sf"/>
</dbReference>
<dbReference type="InterPro" id="IPR007645">
    <property type="entry name" value="RNA_pol_Rpb2_3"/>
</dbReference>
<evidence type="ECO:0000259" key="13">
    <source>
        <dbReference type="Pfam" id="PF00562"/>
    </source>
</evidence>
<keyword evidence="6" id="KW-0862">Zinc</keyword>
<dbReference type="GO" id="GO:0003677">
    <property type="term" value="F:DNA binding"/>
    <property type="evidence" value="ECO:0007669"/>
    <property type="project" value="InterPro"/>
</dbReference>
<dbReference type="FunFam" id="3.90.1800.10:FF:000006">
    <property type="entry name" value="DNA-directed RNA polymerase subunit beta"/>
    <property type="match status" value="1"/>
</dbReference>
<evidence type="ECO:0000259" key="19">
    <source>
        <dbReference type="Pfam" id="PF04567"/>
    </source>
</evidence>
<evidence type="ECO:0000313" key="21">
    <source>
        <dbReference type="Proteomes" id="UP001415857"/>
    </source>
</evidence>
<evidence type="ECO:0000259" key="17">
    <source>
        <dbReference type="Pfam" id="PF04565"/>
    </source>
</evidence>
<proteinExistence type="inferred from homology"/>
<dbReference type="SUPFAM" id="SSF64484">
    <property type="entry name" value="beta and beta-prime subunits of DNA dependent RNA-polymerase"/>
    <property type="match status" value="1"/>
</dbReference>
<dbReference type="Gene3D" id="3.90.1800.10">
    <property type="entry name" value="RNA polymerase alpha subunit dimerisation domain"/>
    <property type="match status" value="1"/>
</dbReference>
<feature type="domain" description="RNA polymerase Rpb2" evidence="17">
    <location>
        <begin position="488"/>
        <end position="547"/>
    </location>
</feature>
<keyword evidence="12" id="KW-0812">Transmembrane</keyword>
<evidence type="ECO:0000256" key="10">
    <source>
        <dbReference type="RuleBase" id="RU363031"/>
    </source>
</evidence>
<evidence type="ECO:0000259" key="18">
    <source>
        <dbReference type="Pfam" id="PF04566"/>
    </source>
</evidence>
<sequence>MEDAETNRVGGKHSNRVDMEVDDDGKNEAIELHDLGEEFLNNFCKKASELFFEEYGLISHQINSYNDFIDNGIQNLFDSIGEITVEPGYDPSRKGEGDWQYASVRFGRVKLDKPTFWAGENFGVPVKNLLPRHARLQKMTYSSKIRVNVNVQVYTQKSIESDKFKTGKEKIIDKDVIIIGKIPVMVNSKLCWMNGAQKGDCDFDNGGYFLINGVEKTFIAQEQICTKRLWVLNKPHWRVEYRSILKKKRVYIKLVEASAFEDIPGVFPLKKKDIPCGEKVLRVFFFFVEIPLWILFFALGVVSDKEALDMIDIHDVNIFNILVASIHEADRKCEGFRKDGRALNHIDELTKKLKFPPEEGVKECISKYLFPNLSGPKQKAHFLAYMVKCLLQAYIGRRKCENRDDFKNKRLELAGELLEREMRVHIRHAERQMVKAMQRDLYGDSSLRPIEHYLDASIVTNGLTSAFSTGNWSHFGVKKTVTGVVTSLGRTNPLKMIADMRKTRLHVQYAGKVGDARYPHPSHWGRICFLSTKDNENCGLVKNLALTGLVTTNVFEPLHDILLDCGLGKLVDDTSTSFCGKDKVFLNGEWVGVCKDSPWFVSELRSKRRRKELPPQVEIKRDEQQGEIRIFSDAGRILRPLLVVKNLKKIKAFKKEDYTFQSLLNMGVVELIGIEEEEDCHTAWGIKFLLKGDEAYSPVKYTHCELDMSFLLGLSCGIIPFANHDHAKRVLYQSEKHSHQAIGFSTTNPDIRVDTMSHQLYYPQRPLFRTMISDCLEKPGYSQRHKGLAKPEYFNGQNCIVAVNVHLGYNQEDSLVMNQASLERGMFRSEHVRSYKAEVDNKESVVKKPKSEGCINFGKIQSKIGCVDSLDDDGFPFIGANLQSGDIVIGRSAESGDDHSIKLKHTEKGMVQKVILSSNDDGKNFAVVSLRQVRSPCLGDKFSSMHGQKGVVGFLESQENFPFTIQGIVPDVVINPHAFPSRQTLGQLLEAALAKGIACGGLMRHATPFSTPSVEAITDQLHRAGFSRWGNERMYDGRTGEIVHSLIFMGPTFYQRLNHMAEDKVKFRNTGPVHPHTRQPVEDRKRFGGVKFGEMERDCLIAHGAAATLHERLMTLSDASQMHICQKCKNIANVIQRPVPGGRKIRGPYCRFCESSEDIVKVDVPYGAKLLTQELFSMGICLKFETQLG</sequence>
<evidence type="ECO:0000256" key="11">
    <source>
        <dbReference type="SAM" id="MobiDB-lite"/>
    </source>
</evidence>
<dbReference type="InterPro" id="IPR007646">
    <property type="entry name" value="RNA_pol_Rpb2_4"/>
</dbReference>
<keyword evidence="5" id="KW-0479">Metal-binding</keyword>
<dbReference type="Gene3D" id="3.90.1100.10">
    <property type="match status" value="2"/>
</dbReference>
<keyword evidence="4 10" id="KW-0548">Nucleotidyltransferase</keyword>
<dbReference type="GO" id="GO:0046872">
    <property type="term" value="F:metal ion binding"/>
    <property type="evidence" value="ECO:0007669"/>
    <property type="project" value="UniProtKB-KW"/>
</dbReference>
<evidence type="ECO:0000259" key="15">
    <source>
        <dbReference type="Pfam" id="PF04561"/>
    </source>
</evidence>
<evidence type="ECO:0000256" key="5">
    <source>
        <dbReference type="ARBA" id="ARBA00022723"/>
    </source>
</evidence>
<dbReference type="Pfam" id="PF04565">
    <property type="entry name" value="RNA_pol_Rpb2_3"/>
    <property type="match status" value="1"/>
</dbReference>
<evidence type="ECO:0000259" key="14">
    <source>
        <dbReference type="Pfam" id="PF04560"/>
    </source>
</evidence>
<keyword evidence="3 10" id="KW-0808">Transferase</keyword>
<dbReference type="InterPro" id="IPR007647">
    <property type="entry name" value="RNA_pol_Rpb2_5"/>
</dbReference>
<dbReference type="Pfam" id="PF04567">
    <property type="entry name" value="RNA_pol_Rpb2_5"/>
    <property type="match status" value="1"/>
</dbReference>
<evidence type="ECO:0000256" key="12">
    <source>
        <dbReference type="SAM" id="Phobius"/>
    </source>
</evidence>
<evidence type="ECO:0000259" key="16">
    <source>
        <dbReference type="Pfam" id="PF04563"/>
    </source>
</evidence>
<evidence type="ECO:0000256" key="1">
    <source>
        <dbReference type="ARBA" id="ARBA00006835"/>
    </source>
</evidence>
<dbReference type="Pfam" id="PF04561">
    <property type="entry name" value="RNA_pol_Rpb2_2"/>
    <property type="match status" value="1"/>
</dbReference>
<feature type="transmembrane region" description="Helical" evidence="12">
    <location>
        <begin position="280"/>
        <end position="302"/>
    </location>
</feature>
<dbReference type="InterPro" id="IPR037034">
    <property type="entry name" value="RNA_pol_Rpb2_2_sf"/>
</dbReference>
<keyword evidence="21" id="KW-1185">Reference proteome</keyword>
<protein>
    <recommendedName>
        <fullName evidence="10">DNA-directed RNA polymerase subunit beta</fullName>
        <ecNumber evidence="10">2.7.7.6</ecNumber>
    </recommendedName>
</protein>
<dbReference type="InterPro" id="IPR007644">
    <property type="entry name" value="RNA_pol_bsu_protrusion"/>
</dbReference>
<dbReference type="Gene3D" id="2.40.270.10">
    <property type="entry name" value="DNA-directed RNA polymerase, subunit 2, domain 6"/>
    <property type="match status" value="1"/>
</dbReference>
<dbReference type="Gene3D" id="3.90.1110.10">
    <property type="entry name" value="RNA polymerase Rpb2, domain 2"/>
    <property type="match status" value="1"/>
</dbReference>
<dbReference type="InterPro" id="IPR007120">
    <property type="entry name" value="DNA-dir_RNAP_su2_dom"/>
</dbReference>
<dbReference type="FunFam" id="3.90.1100.10:FF:000015">
    <property type="entry name" value="DNA-directed RNA polymerase subunit beta"/>
    <property type="match status" value="1"/>
</dbReference>
<gene>
    <name evidence="20" type="ORF">L1049_013076</name>
</gene>
<dbReference type="GO" id="GO:0000428">
    <property type="term" value="C:DNA-directed RNA polymerase complex"/>
    <property type="evidence" value="ECO:0007669"/>
    <property type="project" value="UniProtKB-KW"/>
</dbReference>
<feature type="region of interest" description="Disordered" evidence="11">
    <location>
        <begin position="1"/>
        <end position="20"/>
    </location>
</feature>
<dbReference type="PANTHER" id="PTHR20856">
    <property type="entry name" value="DNA-DIRECTED RNA POLYMERASE I SUBUNIT 2"/>
    <property type="match status" value="1"/>
</dbReference>
<dbReference type="Gene3D" id="2.40.50.150">
    <property type="match status" value="1"/>
</dbReference>
<dbReference type="Pfam" id="PF04560">
    <property type="entry name" value="RNA_pol_Rpb2_7"/>
    <property type="match status" value="1"/>
</dbReference>
<dbReference type="InterPro" id="IPR007121">
    <property type="entry name" value="RNA_pol_bsu_CS"/>
</dbReference>
<name>A0AAP0WTZ4_LIQFO</name>
<dbReference type="Pfam" id="PF04566">
    <property type="entry name" value="RNA_pol_Rpb2_4"/>
    <property type="match status" value="1"/>
</dbReference>
<evidence type="ECO:0000313" key="20">
    <source>
        <dbReference type="EMBL" id="KAK9279397.1"/>
    </source>
</evidence>
<feature type="domain" description="RNA polymerase Rpb2" evidence="18">
    <location>
        <begin position="584"/>
        <end position="645"/>
    </location>
</feature>
<keyword evidence="2 10" id="KW-0240">DNA-directed RNA polymerase</keyword>
<dbReference type="FunFam" id="2.40.50.150:FF:000005">
    <property type="entry name" value="DNA-directed RNA polymerase subunit beta"/>
    <property type="match status" value="1"/>
</dbReference>
<evidence type="ECO:0000256" key="2">
    <source>
        <dbReference type="ARBA" id="ARBA00022478"/>
    </source>
</evidence>
<comment type="caution">
    <text evidence="20">The sequence shown here is derived from an EMBL/GenBank/DDBJ whole genome shotgun (WGS) entry which is preliminary data.</text>
</comment>
<feature type="domain" description="RNA polymerase beta subunit protrusion" evidence="16">
    <location>
        <begin position="56"/>
        <end position="442"/>
    </location>
</feature>
<keyword evidence="12" id="KW-0472">Membrane</keyword>
<dbReference type="PROSITE" id="PS01166">
    <property type="entry name" value="RNA_POL_BETA"/>
    <property type="match status" value="1"/>
</dbReference>
<dbReference type="CDD" id="cd00653">
    <property type="entry name" value="RNA_pol_B_RPB2"/>
    <property type="match status" value="1"/>
</dbReference>
<evidence type="ECO:0000256" key="3">
    <source>
        <dbReference type="ARBA" id="ARBA00022679"/>
    </source>
</evidence>
<keyword evidence="7 10" id="KW-0804">Transcription</keyword>
<dbReference type="InterPro" id="IPR014724">
    <property type="entry name" value="RNA_pol_RPB2_OB-fold"/>
</dbReference>
<dbReference type="AlphaFoldDB" id="A0AAP0WTZ4"/>
<dbReference type="EMBL" id="JBBPBK010000008">
    <property type="protein sequence ID" value="KAK9279397.1"/>
    <property type="molecule type" value="Genomic_DNA"/>
</dbReference>
<feature type="domain" description="RNA polymerase Rpb2" evidence="14">
    <location>
        <begin position="1088"/>
        <end position="1186"/>
    </location>
</feature>
<dbReference type="GO" id="GO:0006351">
    <property type="term" value="P:DNA-templated transcription"/>
    <property type="evidence" value="ECO:0007669"/>
    <property type="project" value="InterPro"/>
</dbReference>
<evidence type="ECO:0000256" key="9">
    <source>
        <dbReference type="RuleBase" id="RU000434"/>
    </source>
</evidence>
<comment type="function">
    <text evidence="10">DNA-dependent RNA polymerase catalyzes the transcription of DNA into RNA using the four ribonucleoside triphosphates as substrates.</text>
</comment>
<feature type="domain" description="DNA-directed RNA polymerase subunit 2 hybrid-binding" evidence="13">
    <location>
        <begin position="716"/>
        <end position="1086"/>
    </location>
</feature>
<comment type="catalytic activity">
    <reaction evidence="8 10">
        <text>RNA(n) + a ribonucleoside 5'-triphosphate = RNA(n+1) + diphosphate</text>
        <dbReference type="Rhea" id="RHEA:21248"/>
        <dbReference type="Rhea" id="RHEA-COMP:14527"/>
        <dbReference type="Rhea" id="RHEA-COMP:17342"/>
        <dbReference type="ChEBI" id="CHEBI:33019"/>
        <dbReference type="ChEBI" id="CHEBI:61557"/>
        <dbReference type="ChEBI" id="CHEBI:140395"/>
        <dbReference type="EC" id="2.7.7.6"/>
    </reaction>
</comment>
<dbReference type="InterPro" id="IPR007642">
    <property type="entry name" value="RNA_pol_Rpb2_2"/>
</dbReference>
<dbReference type="GO" id="GO:0003899">
    <property type="term" value="F:DNA-directed RNA polymerase activity"/>
    <property type="evidence" value="ECO:0007669"/>
    <property type="project" value="UniProtKB-EC"/>
</dbReference>
<keyword evidence="12" id="KW-1133">Transmembrane helix</keyword>
<evidence type="ECO:0000256" key="8">
    <source>
        <dbReference type="ARBA" id="ARBA00048552"/>
    </source>
</evidence>
<organism evidence="20 21">
    <name type="scientific">Liquidambar formosana</name>
    <name type="common">Formosan gum</name>
    <dbReference type="NCBI Taxonomy" id="63359"/>
    <lineage>
        <taxon>Eukaryota</taxon>
        <taxon>Viridiplantae</taxon>
        <taxon>Streptophyta</taxon>
        <taxon>Embryophyta</taxon>
        <taxon>Tracheophyta</taxon>
        <taxon>Spermatophyta</taxon>
        <taxon>Magnoliopsida</taxon>
        <taxon>eudicotyledons</taxon>
        <taxon>Gunneridae</taxon>
        <taxon>Pentapetalae</taxon>
        <taxon>Saxifragales</taxon>
        <taxon>Altingiaceae</taxon>
        <taxon>Liquidambar</taxon>
    </lineage>
</organism>
<dbReference type="Pfam" id="PF04563">
    <property type="entry name" value="RNA_pol_Rpb2_1"/>
    <property type="match status" value="1"/>
</dbReference>
<evidence type="ECO:0000256" key="7">
    <source>
        <dbReference type="ARBA" id="ARBA00023163"/>
    </source>
</evidence>
<feature type="domain" description="RNA polymerase Rpb2" evidence="19">
    <location>
        <begin position="660"/>
        <end position="707"/>
    </location>
</feature>
<evidence type="ECO:0000256" key="4">
    <source>
        <dbReference type="ARBA" id="ARBA00022695"/>
    </source>
</evidence>
<dbReference type="GO" id="GO:0032549">
    <property type="term" value="F:ribonucleoside binding"/>
    <property type="evidence" value="ECO:0007669"/>
    <property type="project" value="InterPro"/>
</dbReference>
<dbReference type="EC" id="2.7.7.6" evidence="10"/>
<accession>A0AAP0WTZ4</accession>
<dbReference type="Pfam" id="PF00562">
    <property type="entry name" value="RNA_pol_Rpb2_6"/>
    <property type="match status" value="1"/>
</dbReference>
<dbReference type="InterPro" id="IPR015712">
    <property type="entry name" value="DNA-dir_RNA_pol_su2"/>
</dbReference>
<evidence type="ECO:0000256" key="6">
    <source>
        <dbReference type="ARBA" id="ARBA00022833"/>
    </source>
</evidence>
<feature type="domain" description="RNA polymerase Rpb2" evidence="15">
    <location>
        <begin position="289"/>
        <end position="412"/>
    </location>
</feature>
<dbReference type="Proteomes" id="UP001415857">
    <property type="component" value="Unassembled WGS sequence"/>
</dbReference>
<comment type="similarity">
    <text evidence="1 9">Belongs to the RNA polymerase beta chain family.</text>
</comment>
<reference evidence="20 21" key="1">
    <citation type="journal article" date="2024" name="Plant J.">
        <title>Genome sequences and population genomics reveal climatic adaptation and genomic divergence between two closely related sweetgum species.</title>
        <authorList>
            <person name="Xu W.Q."/>
            <person name="Ren C.Q."/>
            <person name="Zhang X.Y."/>
            <person name="Comes H.P."/>
            <person name="Liu X.H."/>
            <person name="Li Y.G."/>
            <person name="Kettle C.J."/>
            <person name="Jalonen R."/>
            <person name="Gaisberger H."/>
            <person name="Ma Y.Z."/>
            <person name="Qiu Y.X."/>
        </authorList>
    </citation>
    <scope>NUCLEOTIDE SEQUENCE [LARGE SCALE GENOMIC DNA]</scope>
    <source>
        <strain evidence="20">Hangzhou</strain>
    </source>
</reference>